<dbReference type="Proteomes" id="UP000269721">
    <property type="component" value="Unassembled WGS sequence"/>
</dbReference>
<feature type="compositionally biased region" description="Basic and acidic residues" evidence="1">
    <location>
        <begin position="142"/>
        <end position="161"/>
    </location>
</feature>
<protein>
    <submittedName>
        <fullName evidence="2">Uncharacterized protein</fullName>
    </submittedName>
</protein>
<keyword evidence="3" id="KW-1185">Reference proteome</keyword>
<sequence length="210" mass="23180">MNGTVPSSGGMALGGRRGRCARGRERRVRKEHHPSIIPIPTLTPITFSTPTIPPSVRLYSGVAQCSPSEVQNDEGEADRDFESHGDDERQREQERIDDADREELQLPSDADREEQRDDGDEQEQLGDADRKEQEQLDDADGDRDVDRGRERAGERARRREPPGTGCGVWSRGHGNLCAKLKGTSAMDGKSCEVSGQEGPWKAVMANVMVT</sequence>
<accession>A0A4P9W0D1</accession>
<evidence type="ECO:0000313" key="2">
    <source>
        <dbReference type="EMBL" id="RKO84775.1"/>
    </source>
</evidence>
<gene>
    <name evidence="2" type="ORF">BDK51DRAFT_25862</name>
</gene>
<reference evidence="3" key="1">
    <citation type="journal article" date="2018" name="Nat. Microbiol.">
        <title>Leveraging single-cell genomics to expand the fungal tree of life.</title>
        <authorList>
            <person name="Ahrendt S.R."/>
            <person name="Quandt C.A."/>
            <person name="Ciobanu D."/>
            <person name="Clum A."/>
            <person name="Salamov A."/>
            <person name="Andreopoulos B."/>
            <person name="Cheng J.F."/>
            <person name="Woyke T."/>
            <person name="Pelin A."/>
            <person name="Henrissat B."/>
            <person name="Reynolds N.K."/>
            <person name="Benny G.L."/>
            <person name="Smith M.E."/>
            <person name="James T.Y."/>
            <person name="Grigoriev I.V."/>
        </authorList>
    </citation>
    <scope>NUCLEOTIDE SEQUENCE [LARGE SCALE GENOMIC DNA]</scope>
</reference>
<feature type="compositionally biased region" description="Basic residues" evidence="1">
    <location>
        <begin position="16"/>
        <end position="32"/>
    </location>
</feature>
<organism evidence="2 3">
    <name type="scientific">Blyttiomyces helicus</name>
    <dbReference type="NCBI Taxonomy" id="388810"/>
    <lineage>
        <taxon>Eukaryota</taxon>
        <taxon>Fungi</taxon>
        <taxon>Fungi incertae sedis</taxon>
        <taxon>Chytridiomycota</taxon>
        <taxon>Chytridiomycota incertae sedis</taxon>
        <taxon>Chytridiomycetes</taxon>
        <taxon>Chytridiomycetes incertae sedis</taxon>
        <taxon>Blyttiomyces</taxon>
    </lineage>
</organism>
<dbReference type="EMBL" id="KZ999745">
    <property type="protein sequence ID" value="RKO84775.1"/>
    <property type="molecule type" value="Genomic_DNA"/>
</dbReference>
<evidence type="ECO:0000313" key="3">
    <source>
        <dbReference type="Proteomes" id="UP000269721"/>
    </source>
</evidence>
<feature type="compositionally biased region" description="Acidic residues" evidence="1">
    <location>
        <begin position="116"/>
        <end position="126"/>
    </location>
</feature>
<feature type="region of interest" description="Disordered" evidence="1">
    <location>
        <begin position="1"/>
        <end position="174"/>
    </location>
</feature>
<name>A0A4P9W0D1_9FUNG</name>
<proteinExistence type="predicted"/>
<feature type="compositionally biased region" description="Basic and acidic residues" evidence="1">
    <location>
        <begin position="78"/>
        <end position="115"/>
    </location>
</feature>
<evidence type="ECO:0000256" key="1">
    <source>
        <dbReference type="SAM" id="MobiDB-lite"/>
    </source>
</evidence>
<feature type="compositionally biased region" description="Low complexity" evidence="1">
    <location>
        <begin position="35"/>
        <end position="50"/>
    </location>
</feature>
<dbReference type="AlphaFoldDB" id="A0A4P9W0D1"/>